<protein>
    <submittedName>
        <fullName evidence="1">Uncharacterized protein</fullName>
    </submittedName>
</protein>
<proteinExistence type="predicted"/>
<comment type="caution">
    <text evidence="1">The sequence shown here is derived from an EMBL/GenBank/DDBJ whole genome shotgun (WGS) entry which is preliminary data.</text>
</comment>
<evidence type="ECO:0000313" key="1">
    <source>
        <dbReference type="EMBL" id="GAS83463.1"/>
    </source>
</evidence>
<dbReference type="EMBL" id="BCNV01000001">
    <property type="protein sequence ID" value="GAS83463.1"/>
    <property type="molecule type" value="Genomic_DNA"/>
</dbReference>
<reference evidence="1 2" key="1">
    <citation type="journal article" date="2016" name="Genome Announc.">
        <title>Draft Genome Sequence of Paenibacillus amylolyticus Heshi-A3, Isolated from Fermented Rice Bran in a Japanese Fermented Seafood Dish.</title>
        <authorList>
            <person name="Akuzawa S."/>
            <person name="Nagaoka J."/>
            <person name="Kanekatsu M."/>
            <person name="Kubota E."/>
            <person name="Ohtake R."/>
            <person name="Suzuki T."/>
            <person name="Kanesaki Y."/>
        </authorList>
    </citation>
    <scope>NUCLEOTIDE SEQUENCE [LARGE SCALE GENOMIC DNA]</scope>
    <source>
        <strain evidence="1 2">Heshi-A3</strain>
    </source>
</reference>
<dbReference type="Proteomes" id="UP000069697">
    <property type="component" value="Unassembled WGS sequence"/>
</dbReference>
<gene>
    <name evidence="1" type="ORF">PAHA3_3541</name>
</gene>
<accession>A0A124DY92</accession>
<organism evidence="1 2">
    <name type="scientific">Paenibacillus amylolyticus</name>
    <dbReference type="NCBI Taxonomy" id="1451"/>
    <lineage>
        <taxon>Bacteria</taxon>
        <taxon>Bacillati</taxon>
        <taxon>Bacillota</taxon>
        <taxon>Bacilli</taxon>
        <taxon>Bacillales</taxon>
        <taxon>Paenibacillaceae</taxon>
        <taxon>Paenibacillus</taxon>
    </lineage>
</organism>
<dbReference type="AlphaFoldDB" id="A0A124DY92"/>
<reference evidence="2" key="2">
    <citation type="submission" date="2016-01" db="EMBL/GenBank/DDBJ databases">
        <title>Draft Genome Sequence of Paenibacillus amylolyticus Heshi-A3 that Was Isolated from Fermented Rice Bran with Aging Salted Mackerel, Which Was Named Heshiko as Traditional Fermented Seafood in Japan.</title>
        <authorList>
            <person name="Akuzawa S."/>
            <person name="Nakagawa J."/>
            <person name="Kanekatsu T."/>
            <person name="Kubota E."/>
            <person name="Ohtake R."/>
            <person name="Suzuki T."/>
            <person name="Kanesaki Y."/>
        </authorList>
    </citation>
    <scope>NUCLEOTIDE SEQUENCE [LARGE SCALE GENOMIC DNA]</scope>
    <source>
        <strain evidence="2">Heshi-A3</strain>
    </source>
</reference>
<sequence>MDQHRIEENRAYRATGNRGFLAWEKKRKELFAYTTFWVMMDVVNEGSITNED</sequence>
<evidence type="ECO:0000313" key="2">
    <source>
        <dbReference type="Proteomes" id="UP000069697"/>
    </source>
</evidence>
<name>A0A124DY92_PAEAM</name>